<organism evidence="2 3">
    <name type="scientific">Halarcobacter bivalviorum</name>
    <dbReference type="NCBI Taxonomy" id="663364"/>
    <lineage>
        <taxon>Bacteria</taxon>
        <taxon>Pseudomonadati</taxon>
        <taxon>Campylobacterota</taxon>
        <taxon>Epsilonproteobacteria</taxon>
        <taxon>Campylobacterales</taxon>
        <taxon>Arcobacteraceae</taxon>
        <taxon>Halarcobacter</taxon>
    </lineage>
</organism>
<protein>
    <recommendedName>
        <fullName evidence="4">YeeE/YedE family protein</fullName>
    </recommendedName>
</protein>
<gene>
    <name evidence="2" type="ORF">CRV05_14025</name>
</gene>
<name>A0AAX2A4E5_9BACT</name>
<dbReference type="Pfam" id="PF04143">
    <property type="entry name" value="Sulf_transp"/>
    <property type="match status" value="1"/>
</dbReference>
<feature type="transmembrane region" description="Helical" evidence="1">
    <location>
        <begin position="12"/>
        <end position="33"/>
    </location>
</feature>
<evidence type="ECO:0000313" key="3">
    <source>
        <dbReference type="Proteomes" id="UP000289193"/>
    </source>
</evidence>
<keyword evidence="1" id="KW-0472">Membrane</keyword>
<dbReference type="RefSeq" id="WP_164969419.1">
    <property type="nucleotide sequence ID" value="NZ_PDKM01000150.1"/>
</dbReference>
<dbReference type="InterPro" id="IPR007272">
    <property type="entry name" value="Sulf_transp_TsuA/YedE"/>
</dbReference>
<sequence>LEHNEEKVKNFFTLGTFAFIAIMLWALYLIFVANSSKLGMAMLFGAAFGLIIAKAQICFTSAFRDIFTTGRSELAIAIIIGMAVATLGVFTYLNMGAAPKIFWTGPNVVIGGLLFGFGIVIAGGCECGWMYRAVEGQVHFWIVGVG</sequence>
<evidence type="ECO:0000313" key="2">
    <source>
        <dbReference type="EMBL" id="RXK08724.1"/>
    </source>
</evidence>
<feature type="transmembrane region" description="Helical" evidence="1">
    <location>
        <begin position="101"/>
        <end position="122"/>
    </location>
</feature>
<keyword evidence="1" id="KW-1133">Transmembrane helix</keyword>
<feature type="non-terminal residue" evidence="2">
    <location>
        <position position="1"/>
    </location>
</feature>
<dbReference type="EMBL" id="PDKM01000150">
    <property type="protein sequence ID" value="RXK08724.1"/>
    <property type="molecule type" value="Genomic_DNA"/>
</dbReference>
<evidence type="ECO:0008006" key="4">
    <source>
        <dbReference type="Google" id="ProtNLM"/>
    </source>
</evidence>
<comment type="caution">
    <text evidence="2">The sequence shown here is derived from an EMBL/GenBank/DDBJ whole genome shotgun (WGS) entry which is preliminary data.</text>
</comment>
<accession>A0AAX2A4E5</accession>
<feature type="transmembrane region" description="Helical" evidence="1">
    <location>
        <begin position="39"/>
        <end position="62"/>
    </location>
</feature>
<evidence type="ECO:0000256" key="1">
    <source>
        <dbReference type="SAM" id="Phobius"/>
    </source>
</evidence>
<keyword evidence="3" id="KW-1185">Reference proteome</keyword>
<dbReference type="Proteomes" id="UP000289193">
    <property type="component" value="Unassembled WGS sequence"/>
</dbReference>
<feature type="transmembrane region" description="Helical" evidence="1">
    <location>
        <begin position="74"/>
        <end position="95"/>
    </location>
</feature>
<reference evidence="2 3" key="1">
    <citation type="submission" date="2017-10" db="EMBL/GenBank/DDBJ databases">
        <title>Genomics of the genus Arcobacter.</title>
        <authorList>
            <person name="Perez-Cataluna A."/>
            <person name="Figueras M.J."/>
        </authorList>
    </citation>
    <scope>NUCLEOTIDE SEQUENCE [LARGE SCALE GENOMIC DNA]</scope>
    <source>
        <strain evidence="2 3">CECT 7835</strain>
    </source>
</reference>
<proteinExistence type="predicted"/>
<keyword evidence="1" id="KW-0812">Transmembrane</keyword>
<feature type="non-terminal residue" evidence="2">
    <location>
        <position position="146"/>
    </location>
</feature>
<dbReference type="AlphaFoldDB" id="A0AAX2A4E5"/>